<name>A0A398CGZ2_9BACL</name>
<dbReference type="InterPro" id="IPR004089">
    <property type="entry name" value="MCPsignal_dom"/>
</dbReference>
<dbReference type="Proteomes" id="UP000266340">
    <property type="component" value="Unassembled WGS sequence"/>
</dbReference>
<dbReference type="SMART" id="SM00283">
    <property type="entry name" value="MA"/>
    <property type="match status" value="1"/>
</dbReference>
<sequence length="498" mass="55078">MKVTHMFKITSRSHTEIAAQLQRFADGDFTAVASPVAAKRKNDSLLFTLRRSSNSLRTLLRLVFRSSRELGDRLDSVTQRSEIISGQAATVTNTIQEVTLGVQEAAENVQRMSEEIAVIHGNLQELQLHSDDISASSSTYRSTVEQGLEAMGRLTGTLETMVGDSEEMTAEMREFREAFVMIANMSKLIDDIASQTQLLALNANIEAARAGDHGTGFAVVAQEVSKLALQTRESAVRITEQMTAATRRSGRLEEAVERMKASVLESSSAMEETTERFKGFAKFIADTDGQLQRMNGNLRAVTDSTSSLSEAVMSTSAMVEQMAAGTEEALASVDVQQHNILSMNESVRQAVSTGMSLRSAVSQFKLPAENGMTPLSSAIESWMEGALGVRAIMLSMIECRAPEDIRAWNERKLAMEQQLEQRFEELAVHCADSRDSRCLAELREAWESFHRTKDRNAGYMLNGEYEKARQGLTQQGRQLFKAALDHAIQWMEDEPIAV</sequence>
<dbReference type="SUPFAM" id="SSF58104">
    <property type="entry name" value="Methyl-accepting chemotaxis protein (MCP) signaling domain"/>
    <property type="match status" value="1"/>
</dbReference>
<gene>
    <name evidence="4" type="ORF">D3H35_29495</name>
</gene>
<evidence type="ECO:0000256" key="1">
    <source>
        <dbReference type="ARBA" id="ARBA00023224"/>
    </source>
</evidence>
<dbReference type="PROSITE" id="PS50111">
    <property type="entry name" value="CHEMOTAXIS_TRANSDUC_2"/>
    <property type="match status" value="1"/>
</dbReference>
<organism evidence="4 5">
    <name type="scientific">Cohnella faecalis</name>
    <dbReference type="NCBI Taxonomy" id="2315694"/>
    <lineage>
        <taxon>Bacteria</taxon>
        <taxon>Bacillati</taxon>
        <taxon>Bacillota</taxon>
        <taxon>Bacilli</taxon>
        <taxon>Bacillales</taxon>
        <taxon>Paenibacillaceae</taxon>
        <taxon>Cohnella</taxon>
    </lineage>
</organism>
<dbReference type="AlphaFoldDB" id="A0A398CGZ2"/>
<dbReference type="Pfam" id="PF00015">
    <property type="entry name" value="MCPsignal"/>
    <property type="match status" value="1"/>
</dbReference>
<evidence type="ECO:0000313" key="5">
    <source>
        <dbReference type="Proteomes" id="UP000266340"/>
    </source>
</evidence>
<dbReference type="Gene3D" id="1.10.287.950">
    <property type="entry name" value="Methyl-accepting chemotaxis protein"/>
    <property type="match status" value="1"/>
</dbReference>
<dbReference type="PANTHER" id="PTHR32089:SF112">
    <property type="entry name" value="LYSOZYME-LIKE PROTEIN-RELATED"/>
    <property type="match status" value="1"/>
</dbReference>
<accession>A0A398CGZ2</accession>
<reference evidence="4 5" key="1">
    <citation type="submission" date="2018-09" db="EMBL/GenBank/DDBJ databases">
        <title>Cohnella cavernae sp. nov., isolated from a karst cave.</title>
        <authorList>
            <person name="Zhu H."/>
        </authorList>
    </citation>
    <scope>NUCLEOTIDE SEQUENCE [LARGE SCALE GENOMIC DNA]</scope>
    <source>
        <strain evidence="4 5">K2E09-144</strain>
    </source>
</reference>
<proteinExistence type="predicted"/>
<feature type="domain" description="Methyl-accepting transducer" evidence="3">
    <location>
        <begin position="80"/>
        <end position="320"/>
    </location>
</feature>
<keyword evidence="5" id="KW-1185">Reference proteome</keyword>
<dbReference type="EMBL" id="QXJM01000063">
    <property type="protein sequence ID" value="RIE00178.1"/>
    <property type="molecule type" value="Genomic_DNA"/>
</dbReference>
<evidence type="ECO:0000256" key="2">
    <source>
        <dbReference type="PROSITE-ProRule" id="PRU00284"/>
    </source>
</evidence>
<dbReference type="PANTHER" id="PTHR32089">
    <property type="entry name" value="METHYL-ACCEPTING CHEMOTAXIS PROTEIN MCPB"/>
    <property type="match status" value="1"/>
</dbReference>
<comment type="caution">
    <text evidence="4">The sequence shown here is derived from an EMBL/GenBank/DDBJ whole genome shotgun (WGS) entry which is preliminary data.</text>
</comment>
<dbReference type="GO" id="GO:0007165">
    <property type="term" value="P:signal transduction"/>
    <property type="evidence" value="ECO:0007669"/>
    <property type="project" value="UniProtKB-KW"/>
</dbReference>
<keyword evidence="1 2" id="KW-0807">Transducer</keyword>
<dbReference type="GO" id="GO:0016020">
    <property type="term" value="C:membrane"/>
    <property type="evidence" value="ECO:0007669"/>
    <property type="project" value="InterPro"/>
</dbReference>
<protein>
    <recommendedName>
        <fullName evidence="3">Methyl-accepting transducer domain-containing protein</fullName>
    </recommendedName>
</protein>
<evidence type="ECO:0000313" key="4">
    <source>
        <dbReference type="EMBL" id="RIE00178.1"/>
    </source>
</evidence>
<evidence type="ECO:0000259" key="3">
    <source>
        <dbReference type="PROSITE" id="PS50111"/>
    </source>
</evidence>